<dbReference type="SUPFAM" id="SSF74653">
    <property type="entry name" value="TolA/TonB C-terminal domain"/>
    <property type="match status" value="1"/>
</dbReference>
<sequence>MKKLLIYTLLFASATCFGQKKYKTVKRTLSLNHKEVYSFEKKSKQKDGFYYILNVNTRDTLVYGTYANDAQTGVWKYQRKNGAPYFEYDFDNKVLCNFFRNETEDSTYIKKGKEFVLDKVDNPQLYMGFENEAIVQLATSVKLPFDIVKSGQSGVCLYSMVIDKNGELANIEVEQTISKEFDEMVIKQLKNLDNKWIAAVKDGRTIESKILLVINIGNNYSPANESDTTPYLWQLVMSYYSEVRVSQNQI</sequence>
<reference evidence="2 3" key="1">
    <citation type="journal article" date="2014" name="Int. J. Syst. Evol. Microbiol.">
        <title>Carboxylicivirga gen. nov. in the family Marinilabiliaceae with two novel species, Carboxylicivirga mesophila sp. nov. and Carboxylicivirga taeanensis sp. nov., and reclassification of Cytophaga fermentans as Saccharicrinis fermentans gen. nov., comb. nov.</title>
        <authorList>
            <person name="Yang S.H."/>
            <person name="Seo H.S."/>
            <person name="Woo J.H."/>
            <person name="Oh H.M."/>
            <person name="Jang H."/>
            <person name="Lee J.H."/>
            <person name="Kim S.J."/>
            <person name="Kwon K.K."/>
        </authorList>
    </citation>
    <scope>NUCLEOTIDE SEQUENCE [LARGE SCALE GENOMIC DNA]</scope>
    <source>
        <strain evidence="2 3">JCM 18290</strain>
    </source>
</reference>
<evidence type="ECO:0000313" key="3">
    <source>
        <dbReference type="Proteomes" id="UP000721861"/>
    </source>
</evidence>
<accession>A0ABS5KCE1</accession>
<keyword evidence="3" id="KW-1185">Reference proteome</keyword>
<dbReference type="Proteomes" id="UP000721861">
    <property type="component" value="Unassembled WGS sequence"/>
</dbReference>
<name>A0ABS5KCE1_9BACT</name>
<comment type="caution">
    <text evidence="2">The sequence shown here is derived from an EMBL/GenBank/DDBJ whole genome shotgun (WGS) entry which is preliminary data.</text>
</comment>
<evidence type="ECO:0000313" key="2">
    <source>
        <dbReference type="EMBL" id="MBS2212547.1"/>
    </source>
</evidence>
<organism evidence="2 3">
    <name type="scientific">Carboxylicivirga mesophila</name>
    <dbReference type="NCBI Taxonomy" id="1166478"/>
    <lineage>
        <taxon>Bacteria</taxon>
        <taxon>Pseudomonadati</taxon>
        <taxon>Bacteroidota</taxon>
        <taxon>Bacteroidia</taxon>
        <taxon>Marinilabiliales</taxon>
        <taxon>Marinilabiliaceae</taxon>
        <taxon>Carboxylicivirga</taxon>
    </lineage>
</organism>
<dbReference type="Pfam" id="PF03544">
    <property type="entry name" value="TonB_C"/>
    <property type="match status" value="1"/>
</dbReference>
<dbReference type="InterPro" id="IPR037682">
    <property type="entry name" value="TonB_C"/>
</dbReference>
<evidence type="ECO:0000259" key="1">
    <source>
        <dbReference type="Pfam" id="PF03544"/>
    </source>
</evidence>
<dbReference type="Gene3D" id="3.30.1150.10">
    <property type="match status" value="1"/>
</dbReference>
<proteinExistence type="predicted"/>
<protein>
    <submittedName>
        <fullName evidence="2">Energy transducer TonB</fullName>
    </submittedName>
</protein>
<gene>
    <name evidence="2" type="ORF">KEM09_14110</name>
</gene>
<dbReference type="RefSeq" id="WP_212229263.1">
    <property type="nucleotide sequence ID" value="NZ_JAGUCN010000016.1"/>
</dbReference>
<dbReference type="EMBL" id="JAGUCN010000016">
    <property type="protein sequence ID" value="MBS2212547.1"/>
    <property type="molecule type" value="Genomic_DNA"/>
</dbReference>
<feature type="domain" description="TonB C-terminal" evidence="1">
    <location>
        <begin position="148"/>
        <end position="212"/>
    </location>
</feature>
<dbReference type="SUPFAM" id="SSF82185">
    <property type="entry name" value="Histone H3 K4-specific methyltransferase SET7/9 N-terminal domain"/>
    <property type="match status" value="1"/>
</dbReference>